<keyword evidence="1" id="KW-0472">Membrane</keyword>
<reference evidence="2 3" key="1">
    <citation type="journal article" date="2015" name="Genome Announc.">
        <title>Complete Genome Sequence of Methylobacterium aquaticum Strain 22A, Isolated from Racomitrium japonicum Moss.</title>
        <authorList>
            <person name="Tani A."/>
            <person name="Ogura Y."/>
            <person name="Hayashi T."/>
            <person name="Kimbara K."/>
        </authorList>
    </citation>
    <scope>NUCLEOTIDE SEQUENCE [LARGE SCALE GENOMIC DNA]</scope>
    <source>
        <strain evidence="2 3">MA-22A</strain>
    </source>
</reference>
<dbReference type="OrthoDB" id="5329005at2"/>
<evidence type="ECO:0000313" key="3">
    <source>
        <dbReference type="Proteomes" id="UP000061432"/>
    </source>
</evidence>
<organism evidence="2 3">
    <name type="scientific">Methylobacterium aquaticum</name>
    <dbReference type="NCBI Taxonomy" id="270351"/>
    <lineage>
        <taxon>Bacteria</taxon>
        <taxon>Pseudomonadati</taxon>
        <taxon>Pseudomonadota</taxon>
        <taxon>Alphaproteobacteria</taxon>
        <taxon>Hyphomicrobiales</taxon>
        <taxon>Methylobacteriaceae</taxon>
        <taxon>Methylobacterium</taxon>
    </lineage>
</organism>
<dbReference type="RefSeq" id="WP_060846306.1">
    <property type="nucleotide sequence ID" value="NZ_AP014704.1"/>
</dbReference>
<feature type="transmembrane region" description="Helical" evidence="1">
    <location>
        <begin position="36"/>
        <end position="51"/>
    </location>
</feature>
<proteinExistence type="predicted"/>
<dbReference type="PATRIC" id="fig|270351.10.peg.1488"/>
<keyword evidence="1" id="KW-1133">Transmembrane helix</keyword>
<keyword evidence="1" id="KW-0812">Transmembrane</keyword>
<feature type="transmembrane region" description="Helical" evidence="1">
    <location>
        <begin position="57"/>
        <end position="81"/>
    </location>
</feature>
<reference evidence="3" key="2">
    <citation type="submission" date="2015-01" db="EMBL/GenBank/DDBJ databases">
        <title>Complete genome sequence of Methylobacterium aquaticum strain 22A.</title>
        <authorList>
            <person name="Tani A."/>
            <person name="Ogura Y."/>
            <person name="Hayashi T."/>
        </authorList>
    </citation>
    <scope>NUCLEOTIDE SEQUENCE [LARGE SCALE GENOMIC DNA]</scope>
    <source>
        <strain evidence="3">MA-22A</strain>
    </source>
</reference>
<dbReference type="Proteomes" id="UP000061432">
    <property type="component" value="Chromosome"/>
</dbReference>
<evidence type="ECO:0000313" key="2">
    <source>
        <dbReference type="EMBL" id="BAQ44879.1"/>
    </source>
</evidence>
<evidence type="ECO:0000256" key="1">
    <source>
        <dbReference type="SAM" id="Phobius"/>
    </source>
</evidence>
<feature type="transmembrane region" description="Helical" evidence="1">
    <location>
        <begin position="102"/>
        <end position="125"/>
    </location>
</feature>
<dbReference type="AlphaFoldDB" id="A0A0C6FIF4"/>
<protein>
    <submittedName>
        <fullName evidence="2">Uncharacterized protein</fullName>
    </submittedName>
</protein>
<feature type="transmembrane region" description="Helical" evidence="1">
    <location>
        <begin position="12"/>
        <end position="29"/>
    </location>
</feature>
<sequence>MDLAANPPVVKILAFALFSLPIFATTLRAGIIPKRFVLAFACVGLAIYAYEHRADFAFAHVMSVVNTMTVVMVVALGLFAIGSLGAGMGKFYVATVPWFSTWDLVAVVAVAGILTVPQIIVHGLIGRRTSIRSAPYLVAAGCLVIGTALR</sequence>
<dbReference type="KEGG" id="maqu:Maq22A_c07800"/>
<dbReference type="EMBL" id="AP014704">
    <property type="protein sequence ID" value="BAQ44879.1"/>
    <property type="molecule type" value="Genomic_DNA"/>
</dbReference>
<accession>A0A0C6FIF4</accession>
<dbReference type="STRING" id="270351.Maq22A_c07800"/>
<name>A0A0C6FIF4_9HYPH</name>
<gene>
    <name evidence="2" type="ORF">Maq22A_c07800</name>
</gene>